<reference evidence="5" key="1">
    <citation type="submission" date="2021-05" db="EMBL/GenBank/DDBJ databases">
        <authorList>
            <person name="Pietrasiak N."/>
            <person name="Ward R."/>
            <person name="Stajich J.E."/>
            <person name="Kurbessoian T."/>
        </authorList>
    </citation>
    <scope>NUCLEOTIDE SEQUENCE</scope>
    <source>
        <strain evidence="5">JT2-VF2</strain>
    </source>
</reference>
<dbReference type="PANTHER" id="PTHR44196">
    <property type="entry name" value="DEHYDROGENASE/REDUCTASE SDR FAMILY MEMBER 7B"/>
    <property type="match status" value="1"/>
</dbReference>
<feature type="domain" description="Ketoreductase" evidence="4">
    <location>
        <begin position="6"/>
        <end position="196"/>
    </location>
</feature>
<dbReference type="PRINTS" id="PR00080">
    <property type="entry name" value="SDRFAMILY"/>
</dbReference>
<accession>A0A951Q3V5</accession>
<dbReference type="InterPro" id="IPR002347">
    <property type="entry name" value="SDR_fam"/>
</dbReference>
<dbReference type="Proteomes" id="UP000715781">
    <property type="component" value="Unassembled WGS sequence"/>
</dbReference>
<organism evidence="5 6">
    <name type="scientific">Mojavia pulchra JT2-VF2</name>
    <dbReference type="NCBI Taxonomy" id="287848"/>
    <lineage>
        <taxon>Bacteria</taxon>
        <taxon>Bacillati</taxon>
        <taxon>Cyanobacteriota</taxon>
        <taxon>Cyanophyceae</taxon>
        <taxon>Nostocales</taxon>
        <taxon>Nostocaceae</taxon>
    </lineage>
</organism>
<evidence type="ECO:0000256" key="1">
    <source>
        <dbReference type="ARBA" id="ARBA00006484"/>
    </source>
</evidence>
<gene>
    <name evidence="5" type="ORF">KME32_31220</name>
</gene>
<dbReference type="GO" id="GO:0016491">
    <property type="term" value="F:oxidoreductase activity"/>
    <property type="evidence" value="ECO:0007669"/>
    <property type="project" value="UniProtKB-KW"/>
</dbReference>
<reference evidence="5" key="2">
    <citation type="journal article" date="2022" name="Microbiol. Resour. Announc.">
        <title>Metagenome Sequencing to Explore Phylogenomics of Terrestrial Cyanobacteria.</title>
        <authorList>
            <person name="Ward R.D."/>
            <person name="Stajich J.E."/>
            <person name="Johansen J.R."/>
            <person name="Huntemann M."/>
            <person name="Clum A."/>
            <person name="Foster B."/>
            <person name="Foster B."/>
            <person name="Roux S."/>
            <person name="Palaniappan K."/>
            <person name="Varghese N."/>
            <person name="Mukherjee S."/>
            <person name="Reddy T.B.K."/>
            <person name="Daum C."/>
            <person name="Copeland A."/>
            <person name="Chen I.A."/>
            <person name="Ivanova N.N."/>
            <person name="Kyrpides N.C."/>
            <person name="Shapiro N."/>
            <person name="Eloe-Fadrosh E.A."/>
            <person name="Pietrasiak N."/>
        </authorList>
    </citation>
    <scope>NUCLEOTIDE SEQUENCE</scope>
    <source>
        <strain evidence="5">JT2-VF2</strain>
    </source>
</reference>
<dbReference type="PROSITE" id="PS00061">
    <property type="entry name" value="ADH_SHORT"/>
    <property type="match status" value="1"/>
</dbReference>
<dbReference type="AlphaFoldDB" id="A0A951Q3V5"/>
<evidence type="ECO:0000313" key="6">
    <source>
        <dbReference type="Proteomes" id="UP000715781"/>
    </source>
</evidence>
<evidence type="ECO:0000313" key="5">
    <source>
        <dbReference type="EMBL" id="MBW4565479.1"/>
    </source>
</evidence>
<dbReference type="InterPro" id="IPR020904">
    <property type="entry name" value="Sc_DH/Rdtase_CS"/>
</dbReference>
<comment type="caution">
    <text evidence="5">The sequence shown here is derived from an EMBL/GenBank/DDBJ whole genome shotgun (WGS) entry which is preliminary data.</text>
</comment>
<dbReference type="InterPro" id="IPR057326">
    <property type="entry name" value="KR_dom"/>
</dbReference>
<dbReference type="Gene3D" id="3.40.50.720">
    <property type="entry name" value="NAD(P)-binding Rossmann-like Domain"/>
    <property type="match status" value="1"/>
</dbReference>
<evidence type="ECO:0000256" key="3">
    <source>
        <dbReference type="RuleBase" id="RU000363"/>
    </source>
</evidence>
<dbReference type="PIRSF" id="PIRSF000126">
    <property type="entry name" value="11-beta-HSD1"/>
    <property type="match status" value="1"/>
</dbReference>
<dbReference type="InterPro" id="IPR036291">
    <property type="entry name" value="NAD(P)-bd_dom_sf"/>
</dbReference>
<sequence>MKIQGKVALITGASRGIGRAIALELAQQGIKRIILMARDRQKLAEVATEIEAMGTEVSILAVDLTQTIEVNIAVAQLWRNYGPIHLLVNCAGVAYQNSFLESKLPQVQEEISVNLLGMYNLTSLIARRMASQRQGTIVNVSSLMGKVAAPTMATYSATKFAILGFTQALRRELAEYNIQVKALLPSLTDTDMVRDFKLFRWVIPTTPEKVAQTFVAGLQRDSPEILVGWQSHLAVWCQRFAPWLLEQVLNIATPSAPTKQQPHELLRELTQKLSWLTKFHRVSDLFLSRNTVSLVSARKT</sequence>
<protein>
    <submittedName>
        <fullName evidence="5">SDR family NAD(P)-dependent oxidoreductase</fullName>
    </submittedName>
</protein>
<dbReference type="SMART" id="SM00822">
    <property type="entry name" value="PKS_KR"/>
    <property type="match status" value="1"/>
</dbReference>
<dbReference type="SUPFAM" id="SSF51735">
    <property type="entry name" value="NAD(P)-binding Rossmann-fold domains"/>
    <property type="match status" value="1"/>
</dbReference>
<dbReference type="PANTHER" id="PTHR44196:SF1">
    <property type="entry name" value="DEHYDROGENASE_REDUCTASE SDR FAMILY MEMBER 7B"/>
    <property type="match status" value="1"/>
</dbReference>
<dbReference type="PRINTS" id="PR00081">
    <property type="entry name" value="GDHRDH"/>
</dbReference>
<proteinExistence type="inferred from homology"/>
<dbReference type="CDD" id="cd05233">
    <property type="entry name" value="SDR_c"/>
    <property type="match status" value="1"/>
</dbReference>
<name>A0A951Q3V5_9NOST</name>
<comment type="similarity">
    <text evidence="1 3">Belongs to the short-chain dehydrogenases/reductases (SDR) family.</text>
</comment>
<evidence type="ECO:0000256" key="2">
    <source>
        <dbReference type="ARBA" id="ARBA00023002"/>
    </source>
</evidence>
<dbReference type="GO" id="GO:0016020">
    <property type="term" value="C:membrane"/>
    <property type="evidence" value="ECO:0007669"/>
    <property type="project" value="TreeGrafter"/>
</dbReference>
<dbReference type="Pfam" id="PF00106">
    <property type="entry name" value="adh_short"/>
    <property type="match status" value="1"/>
</dbReference>
<dbReference type="EMBL" id="JAHHHN010000038">
    <property type="protein sequence ID" value="MBW4565479.1"/>
    <property type="molecule type" value="Genomic_DNA"/>
</dbReference>
<evidence type="ECO:0000259" key="4">
    <source>
        <dbReference type="SMART" id="SM00822"/>
    </source>
</evidence>
<keyword evidence="2" id="KW-0560">Oxidoreductase</keyword>